<evidence type="ECO:0008006" key="3">
    <source>
        <dbReference type="Google" id="ProtNLM"/>
    </source>
</evidence>
<sequence>MQNSYFKILFLLCVTSVISFGQRKTDATEESALDDSKYLGYGVTTNTNSGLLGGFVFRSSTPVSQRDNLPVHRYIALELVNVKHPKEYQNATAIGSKFIHGKTNYFFVIRPEYGREWYMFKKNGESSIGLSGVLAAGPSFGIEKPYYIKYGRAREQEIVTVYDPDIHTDLSQITGAASIWQGFLNNAKFNPGFHVKAALNIDMSTFGDNVTGFELGTTLEFFGRRPEIISSKLSTNPRAFASAYLTLYLGSKKSKKK</sequence>
<keyword evidence="2" id="KW-1185">Reference proteome</keyword>
<dbReference type="OrthoDB" id="1523667at2"/>
<evidence type="ECO:0000313" key="2">
    <source>
        <dbReference type="Proteomes" id="UP000249873"/>
    </source>
</evidence>
<name>A0A2Z4GA91_9BACT</name>
<protein>
    <recommendedName>
        <fullName evidence="3">Outer membrane protein beta-barrel domain-containing protein</fullName>
    </recommendedName>
</protein>
<dbReference type="KEGG" id="als:DJ013_06490"/>
<gene>
    <name evidence="1" type="ORF">DJ013_06490</name>
</gene>
<dbReference type="RefSeq" id="WP_111370935.1">
    <property type="nucleotide sequence ID" value="NZ_CP029480.1"/>
</dbReference>
<dbReference type="Proteomes" id="UP000249873">
    <property type="component" value="Chromosome"/>
</dbReference>
<dbReference type="EMBL" id="CP029480">
    <property type="protein sequence ID" value="AWV97833.1"/>
    <property type="molecule type" value="Genomic_DNA"/>
</dbReference>
<proteinExistence type="predicted"/>
<dbReference type="AlphaFoldDB" id="A0A2Z4GA91"/>
<reference evidence="1 2" key="1">
    <citation type="submission" date="2018-05" db="EMBL/GenBank/DDBJ databases">
        <title>Complete genome sequence of Arcticibacterium luteifluviistationis SM1504T, a cytophagaceae bacterium isolated from Arctic surface seawater.</title>
        <authorList>
            <person name="Li Y."/>
            <person name="Qin Q.-L."/>
        </authorList>
    </citation>
    <scope>NUCLEOTIDE SEQUENCE [LARGE SCALE GENOMIC DNA]</scope>
    <source>
        <strain evidence="1 2">SM1504</strain>
    </source>
</reference>
<evidence type="ECO:0000313" key="1">
    <source>
        <dbReference type="EMBL" id="AWV97833.1"/>
    </source>
</evidence>
<accession>A0A2Z4GA91</accession>
<organism evidence="1 2">
    <name type="scientific">Arcticibacterium luteifluviistationis</name>
    <dbReference type="NCBI Taxonomy" id="1784714"/>
    <lineage>
        <taxon>Bacteria</taxon>
        <taxon>Pseudomonadati</taxon>
        <taxon>Bacteroidota</taxon>
        <taxon>Cytophagia</taxon>
        <taxon>Cytophagales</taxon>
        <taxon>Leadbetterellaceae</taxon>
        <taxon>Arcticibacterium</taxon>
    </lineage>
</organism>